<evidence type="ECO:0000313" key="1">
    <source>
        <dbReference type="EMBL" id="ALA59290.1"/>
    </source>
</evidence>
<dbReference type="KEGG" id="nmv:NITMOv2_2884"/>
<name>A0A0K2GEA0_NITMO</name>
<evidence type="ECO:0000313" key="2">
    <source>
        <dbReference type="Proteomes" id="UP000069205"/>
    </source>
</evidence>
<proteinExistence type="predicted"/>
<organism evidence="1 2">
    <name type="scientific">Nitrospira moscoviensis</name>
    <dbReference type="NCBI Taxonomy" id="42253"/>
    <lineage>
        <taxon>Bacteria</taxon>
        <taxon>Pseudomonadati</taxon>
        <taxon>Nitrospirota</taxon>
        <taxon>Nitrospiria</taxon>
        <taxon>Nitrospirales</taxon>
        <taxon>Nitrospiraceae</taxon>
        <taxon>Nitrospira</taxon>
    </lineage>
</organism>
<dbReference type="AlphaFoldDB" id="A0A0K2GEA0"/>
<sequence>MLGCLTLSIELRMAILRSLLA</sequence>
<dbReference type="Proteomes" id="UP000069205">
    <property type="component" value="Chromosome"/>
</dbReference>
<dbReference type="EMBL" id="CP011801">
    <property type="protein sequence ID" value="ALA59290.1"/>
    <property type="molecule type" value="Genomic_DNA"/>
</dbReference>
<reference evidence="1 2" key="1">
    <citation type="journal article" date="2015" name="Proc. Natl. Acad. Sci. U.S.A.">
        <title>Expanded metabolic versatility of ubiquitous nitrite-oxidizing bacteria from the genus Nitrospira.</title>
        <authorList>
            <person name="Koch H."/>
            <person name="Lucker S."/>
            <person name="Albertsen M."/>
            <person name="Kitzinger K."/>
            <person name="Herbold C."/>
            <person name="Spieck E."/>
            <person name="Nielsen P.H."/>
            <person name="Wagner M."/>
            <person name="Daims H."/>
        </authorList>
    </citation>
    <scope>NUCLEOTIDE SEQUENCE [LARGE SCALE GENOMIC DNA]</scope>
    <source>
        <strain evidence="1 2">NSP M-1</strain>
    </source>
</reference>
<protein>
    <submittedName>
        <fullName evidence="1">Uncharacterized protein</fullName>
    </submittedName>
</protein>
<gene>
    <name evidence="1" type="ORF">NITMOv2_2884</name>
</gene>
<keyword evidence="2" id="KW-1185">Reference proteome</keyword>
<accession>A0A0K2GEA0</accession>